<dbReference type="EMBL" id="HBIU01014010">
    <property type="protein sequence ID" value="CAE0627799.1"/>
    <property type="molecule type" value="Transcribed_RNA"/>
</dbReference>
<evidence type="ECO:0000313" key="3">
    <source>
        <dbReference type="EMBL" id="CAE0627799.1"/>
    </source>
</evidence>
<proteinExistence type="predicted"/>
<gene>
    <name evidence="3" type="ORF">HAKA00212_LOCUS6478</name>
</gene>
<keyword evidence="1" id="KW-0175">Coiled coil</keyword>
<evidence type="ECO:0000256" key="2">
    <source>
        <dbReference type="SAM" id="MobiDB-lite"/>
    </source>
</evidence>
<feature type="region of interest" description="Disordered" evidence="2">
    <location>
        <begin position="336"/>
        <end position="379"/>
    </location>
</feature>
<evidence type="ECO:0000256" key="1">
    <source>
        <dbReference type="SAM" id="Coils"/>
    </source>
</evidence>
<feature type="compositionally biased region" description="Basic and acidic residues" evidence="2">
    <location>
        <begin position="336"/>
        <end position="346"/>
    </location>
</feature>
<dbReference type="AlphaFoldDB" id="A0A7S3UXH0"/>
<name>A0A7S3UXH0_HETAK</name>
<organism evidence="3">
    <name type="scientific">Heterosigma akashiwo</name>
    <name type="common">Chromophytic alga</name>
    <name type="synonym">Heterosigma carterae</name>
    <dbReference type="NCBI Taxonomy" id="2829"/>
    <lineage>
        <taxon>Eukaryota</taxon>
        <taxon>Sar</taxon>
        <taxon>Stramenopiles</taxon>
        <taxon>Ochrophyta</taxon>
        <taxon>Raphidophyceae</taxon>
        <taxon>Chattonellales</taxon>
        <taxon>Chattonellaceae</taxon>
        <taxon>Heterosigma</taxon>
    </lineage>
</organism>
<feature type="coiled-coil region" evidence="1">
    <location>
        <begin position="156"/>
        <end position="322"/>
    </location>
</feature>
<reference evidence="3" key="1">
    <citation type="submission" date="2021-01" db="EMBL/GenBank/DDBJ databases">
        <authorList>
            <person name="Corre E."/>
            <person name="Pelletier E."/>
            <person name="Niang G."/>
            <person name="Scheremetjew M."/>
            <person name="Finn R."/>
            <person name="Kale V."/>
            <person name="Holt S."/>
            <person name="Cochrane G."/>
            <person name="Meng A."/>
            <person name="Brown T."/>
            <person name="Cohen L."/>
        </authorList>
    </citation>
    <scope>NUCLEOTIDE SEQUENCE</scope>
    <source>
        <strain evidence="3">CCMP3107</strain>
    </source>
</reference>
<feature type="compositionally biased region" description="Gly residues" evidence="2">
    <location>
        <begin position="426"/>
        <end position="436"/>
    </location>
</feature>
<sequence>MAEERQLEVEALKREFSHKEKTWQEEKGHMEAKMERRKQKLDALADGQNDLLQRLDAVQASFARVRQTLQTLMVTLKGELNLNEDLVKDLFSQDDSQITNGLGKLKSCIQERLEAARDEARTPVLKEKSFFEIELKKKSSTVSLIENEKNGLAATVREYEVKCQKLQSSIDALETENTKLKQQFKQQQALNRTNSEVKMIAELKHIEMENEIKALKSQLGEARAAVAAAGSEAQAAAAEPLARERARWKTDMARMKREYEEAVRDLGRQLSAEKGRGAAEEERAARRLQQARARAAELEAQLLRLQQEREDLVRQLAAEKDVAARQRALARQAEVRALDAESDRRRLSSLAASPRHSRATSPGATPTGGHRRSRAASRSLLSVDTSQALLGAGAFGPDTRSLQLRSAFGAGSPVVASSAEEEGAVDGDGGGGGRAGQGFEPPRQISSAINSMHTTSLASSRRGSQIV</sequence>
<protein>
    <submittedName>
        <fullName evidence="3">Uncharacterized protein</fullName>
    </submittedName>
</protein>
<feature type="region of interest" description="Disordered" evidence="2">
    <location>
        <begin position="413"/>
        <end position="444"/>
    </location>
</feature>
<accession>A0A7S3UXH0</accession>